<dbReference type="RefSeq" id="WP_111148486.1">
    <property type="nucleotide sequence ID" value="NZ_QKRB01000054.1"/>
</dbReference>
<dbReference type="EMBL" id="QKRB01000054">
    <property type="protein sequence ID" value="PZD94124.1"/>
    <property type="molecule type" value="Genomic_DNA"/>
</dbReference>
<evidence type="ECO:0000259" key="1">
    <source>
        <dbReference type="Pfam" id="PF00248"/>
    </source>
</evidence>
<dbReference type="CDD" id="cd19092">
    <property type="entry name" value="AKR_BsYcsN_EcYdhF-like"/>
    <property type="match status" value="1"/>
</dbReference>
<dbReference type="Pfam" id="PF00248">
    <property type="entry name" value="Aldo_ket_red"/>
    <property type="match status" value="1"/>
</dbReference>
<dbReference type="PRINTS" id="PR00069">
    <property type="entry name" value="ALDKETRDTASE"/>
</dbReference>
<proteinExistence type="predicted"/>
<dbReference type="AlphaFoldDB" id="A0A2W1LHX9"/>
<dbReference type="InterPro" id="IPR020471">
    <property type="entry name" value="AKR"/>
</dbReference>
<sequence>MTAILPLQRRGIPASRLVLGCMGLGGGWNSEPLTTEHYKQASETMDAALASGITMFDHADIYTMGKAEMVFGSALREHTGLRESIILQSKCGIRFSEGPDKPHRFDFSSEHILSSVNGILSRLKTDYLDILLLHRPDPLMEPEEVAAAFEKLVTAGKVRHFGVSNMGAGQIRLLQRACTVPLIVNQLELNLAHTDWIDQGVHINQLAGKDQIFPEGTLEFMRMENIQIQAWGPLARGLFTGAPLEDQPDHVRDTAALVTELAEEKDTSPEAIVLAWLMKHPACVQPVIGTVNPERIKACAKSVSLPLTREEWYRLYLASRGRPLP</sequence>
<dbReference type="InterPro" id="IPR023210">
    <property type="entry name" value="NADP_OxRdtase_dom"/>
</dbReference>
<evidence type="ECO:0000313" key="3">
    <source>
        <dbReference type="Proteomes" id="UP000249522"/>
    </source>
</evidence>
<dbReference type="PANTHER" id="PTHR43364:SF1">
    <property type="entry name" value="OXIDOREDUCTASE YDHF"/>
    <property type="match status" value="1"/>
</dbReference>
<accession>A0A2W1LHX9</accession>
<dbReference type="OrthoDB" id="9773828at2"/>
<protein>
    <submittedName>
        <fullName evidence="2">Aldo/keto reductase</fullName>
    </submittedName>
</protein>
<dbReference type="SUPFAM" id="SSF51430">
    <property type="entry name" value="NAD(P)-linked oxidoreductase"/>
    <property type="match status" value="1"/>
</dbReference>
<gene>
    <name evidence="2" type="ORF">DNH61_19410</name>
</gene>
<comment type="caution">
    <text evidence="2">The sequence shown here is derived from an EMBL/GenBank/DDBJ whole genome shotgun (WGS) entry which is preliminary data.</text>
</comment>
<dbReference type="GO" id="GO:0005829">
    <property type="term" value="C:cytosol"/>
    <property type="evidence" value="ECO:0007669"/>
    <property type="project" value="TreeGrafter"/>
</dbReference>
<name>A0A2W1LHX9_9BACL</name>
<reference evidence="2 3" key="1">
    <citation type="submission" date="2018-06" db="EMBL/GenBank/DDBJ databases">
        <title>Paenibacillus imtechensis sp. nov.</title>
        <authorList>
            <person name="Pinnaka A.K."/>
            <person name="Singh H."/>
            <person name="Kaur M."/>
        </authorList>
    </citation>
    <scope>NUCLEOTIDE SEQUENCE [LARGE SCALE GENOMIC DNA]</scope>
    <source>
        <strain evidence="2 3">SMB1</strain>
    </source>
</reference>
<feature type="domain" description="NADP-dependent oxidoreductase" evidence="1">
    <location>
        <begin position="16"/>
        <end position="314"/>
    </location>
</feature>
<dbReference type="PANTHER" id="PTHR43364">
    <property type="entry name" value="NADH-SPECIFIC METHYLGLYOXAL REDUCTASE-RELATED"/>
    <property type="match status" value="1"/>
</dbReference>
<organism evidence="2 3">
    <name type="scientific">Paenibacillus sambharensis</name>
    <dbReference type="NCBI Taxonomy" id="1803190"/>
    <lineage>
        <taxon>Bacteria</taxon>
        <taxon>Bacillati</taxon>
        <taxon>Bacillota</taxon>
        <taxon>Bacilli</taxon>
        <taxon>Bacillales</taxon>
        <taxon>Paenibacillaceae</taxon>
        <taxon>Paenibacillus</taxon>
    </lineage>
</organism>
<dbReference type="Gene3D" id="3.20.20.100">
    <property type="entry name" value="NADP-dependent oxidoreductase domain"/>
    <property type="match status" value="1"/>
</dbReference>
<evidence type="ECO:0000313" key="2">
    <source>
        <dbReference type="EMBL" id="PZD94124.1"/>
    </source>
</evidence>
<dbReference type="InterPro" id="IPR036812">
    <property type="entry name" value="NAD(P)_OxRdtase_dom_sf"/>
</dbReference>
<dbReference type="Proteomes" id="UP000249522">
    <property type="component" value="Unassembled WGS sequence"/>
</dbReference>
<dbReference type="GO" id="GO:0016491">
    <property type="term" value="F:oxidoreductase activity"/>
    <property type="evidence" value="ECO:0007669"/>
    <property type="project" value="InterPro"/>
</dbReference>
<dbReference type="InterPro" id="IPR050523">
    <property type="entry name" value="AKR_Detox_Biosynth"/>
</dbReference>
<keyword evidence="3" id="KW-1185">Reference proteome</keyword>